<proteinExistence type="predicted"/>
<dbReference type="STRING" id="1801732.A2814_00380"/>
<keyword evidence="1" id="KW-0812">Transmembrane</keyword>
<evidence type="ECO:0000313" key="2">
    <source>
        <dbReference type="EMBL" id="OGI59792.1"/>
    </source>
</evidence>
<sequence>MLCKFAGDPKIGDLLSYLTCLIVKSFIPIIFAIAIVAFVWGVLQFFIFGAGEEAKREKGKQFIVWGLVALAVMLSVLGLVRILGNTFGILPRGSPTSPGGGDDFLDSPLDIPCPPGAICEKDPVNV</sequence>
<reference evidence="2 3" key="1">
    <citation type="journal article" date="2016" name="Nat. Commun.">
        <title>Thousands of microbial genomes shed light on interconnected biogeochemical processes in an aquifer system.</title>
        <authorList>
            <person name="Anantharaman K."/>
            <person name="Brown C.T."/>
            <person name="Hug L.A."/>
            <person name="Sharon I."/>
            <person name="Castelle C.J."/>
            <person name="Probst A.J."/>
            <person name="Thomas B.C."/>
            <person name="Singh A."/>
            <person name="Wilkins M.J."/>
            <person name="Karaoz U."/>
            <person name="Brodie E.L."/>
            <person name="Williams K.H."/>
            <person name="Hubbard S.S."/>
            <person name="Banfield J.F."/>
        </authorList>
    </citation>
    <scope>NUCLEOTIDE SEQUENCE [LARGE SCALE GENOMIC DNA]</scope>
</reference>
<accession>A0A1F6UR72</accession>
<gene>
    <name evidence="2" type="ORF">A2814_00380</name>
</gene>
<keyword evidence="1" id="KW-0472">Membrane</keyword>
<dbReference type="InterPro" id="IPR043993">
    <property type="entry name" value="T4SS_pilin"/>
</dbReference>
<comment type="caution">
    <text evidence="2">The sequence shown here is derived from an EMBL/GenBank/DDBJ whole genome shotgun (WGS) entry which is preliminary data.</text>
</comment>
<dbReference type="AlphaFoldDB" id="A0A1F6UR72"/>
<feature type="transmembrane region" description="Helical" evidence="1">
    <location>
        <begin position="62"/>
        <end position="84"/>
    </location>
</feature>
<evidence type="ECO:0000313" key="3">
    <source>
        <dbReference type="Proteomes" id="UP000177869"/>
    </source>
</evidence>
<dbReference type="Proteomes" id="UP000177869">
    <property type="component" value="Unassembled WGS sequence"/>
</dbReference>
<dbReference type="Pfam" id="PF18895">
    <property type="entry name" value="T4SS_pilin"/>
    <property type="match status" value="1"/>
</dbReference>
<name>A0A1F6UR72_9BACT</name>
<evidence type="ECO:0000256" key="1">
    <source>
        <dbReference type="SAM" id="Phobius"/>
    </source>
</evidence>
<dbReference type="EMBL" id="MFTI01000025">
    <property type="protein sequence ID" value="OGI59792.1"/>
    <property type="molecule type" value="Genomic_DNA"/>
</dbReference>
<keyword evidence="1" id="KW-1133">Transmembrane helix</keyword>
<organism evidence="2 3">
    <name type="scientific">Candidatus Nomurabacteria bacterium RIFCSPHIGHO2_01_FULL_38_19</name>
    <dbReference type="NCBI Taxonomy" id="1801732"/>
    <lineage>
        <taxon>Bacteria</taxon>
        <taxon>Candidatus Nomuraibacteriota</taxon>
    </lineage>
</organism>
<feature type="transmembrane region" description="Helical" evidence="1">
    <location>
        <begin position="26"/>
        <end position="50"/>
    </location>
</feature>
<protein>
    <submittedName>
        <fullName evidence="2">Uncharacterized protein</fullName>
    </submittedName>
</protein>